<dbReference type="RefSeq" id="WP_349118000.1">
    <property type="nucleotide sequence ID" value="NZ_JBBMFM010000014.1"/>
</dbReference>
<reference evidence="1 2" key="1">
    <citation type="submission" date="2024-03" db="EMBL/GenBank/DDBJ databases">
        <title>Human intestinal bacterial collection.</title>
        <authorList>
            <person name="Pauvert C."/>
            <person name="Hitch T.C.A."/>
            <person name="Clavel T."/>
        </authorList>
    </citation>
    <scope>NUCLEOTIDE SEQUENCE [LARGE SCALE GENOMIC DNA]</scope>
    <source>
        <strain evidence="1 2">CLA-SR-H021</strain>
    </source>
</reference>
<gene>
    <name evidence="1" type="ORF">WMQ36_06085</name>
</gene>
<accession>A0ABV1D2D8</accession>
<dbReference type="Proteomes" id="UP001454086">
    <property type="component" value="Unassembled WGS sequence"/>
</dbReference>
<dbReference type="EMBL" id="JBBMFM010000014">
    <property type="protein sequence ID" value="MEQ2424539.1"/>
    <property type="molecule type" value="Genomic_DNA"/>
</dbReference>
<evidence type="ECO:0000313" key="1">
    <source>
        <dbReference type="EMBL" id="MEQ2424539.1"/>
    </source>
</evidence>
<proteinExistence type="predicted"/>
<protein>
    <recommendedName>
        <fullName evidence="3">2-oxoacid dehydrogenase acyltransferase catalytic domain-containing protein</fullName>
    </recommendedName>
</protein>
<sequence>MNLEHKMIDGTAMVSYLRERQSNLKIGSPARTELEKAVIYVVGTLMKEGEDGKS</sequence>
<name>A0ABV1D2D8_9FIRM</name>
<evidence type="ECO:0008006" key="3">
    <source>
        <dbReference type="Google" id="ProtNLM"/>
    </source>
</evidence>
<evidence type="ECO:0000313" key="2">
    <source>
        <dbReference type="Proteomes" id="UP001454086"/>
    </source>
</evidence>
<comment type="caution">
    <text evidence="1">The sequence shown here is derived from an EMBL/GenBank/DDBJ whole genome shotgun (WGS) entry which is preliminary data.</text>
</comment>
<organism evidence="1 2">
    <name type="scientific">Enterocloster hominis</name>
    <name type="common">ex Hitch et al. 2024</name>
    <dbReference type="NCBI Taxonomy" id="1917870"/>
    <lineage>
        <taxon>Bacteria</taxon>
        <taxon>Bacillati</taxon>
        <taxon>Bacillota</taxon>
        <taxon>Clostridia</taxon>
        <taxon>Lachnospirales</taxon>
        <taxon>Lachnospiraceae</taxon>
        <taxon>Enterocloster</taxon>
    </lineage>
</organism>
<keyword evidence="2" id="KW-1185">Reference proteome</keyword>